<dbReference type="PANTHER" id="PTHR42791">
    <property type="entry name" value="GNAT FAMILY ACETYLTRANSFERASE"/>
    <property type="match status" value="1"/>
</dbReference>
<dbReference type="RefSeq" id="WP_184584642.1">
    <property type="nucleotide sequence ID" value="NZ_JACHJT010000002.1"/>
</dbReference>
<dbReference type="PROSITE" id="PS51186">
    <property type="entry name" value="GNAT"/>
    <property type="match status" value="1"/>
</dbReference>
<sequence length="192" mass="20583">MLRTAGAADAERAVSVLVRAFSEDPVWSWLFPEAERRAALAPYLFGYYVDQALASGTVTLAGDAGVAVWLTGPPTDGGEGEAEAFDVFGEAAPRLATLGALLDERHPDGPHRYLPFIGVTSAARGTGVGGALLSHGLRQCDAQGVGAYLEATSDRNRALYQRHGFVEQAPPIRLPDGPQITPMWRQYRVEHP</sequence>
<dbReference type="InterPro" id="IPR052523">
    <property type="entry name" value="Trichothecene_AcTrans"/>
</dbReference>
<dbReference type="InterPro" id="IPR000182">
    <property type="entry name" value="GNAT_dom"/>
</dbReference>
<dbReference type="InterPro" id="IPR016181">
    <property type="entry name" value="Acyl_CoA_acyltransferase"/>
</dbReference>
<evidence type="ECO:0000313" key="3">
    <source>
        <dbReference type="Proteomes" id="UP000523007"/>
    </source>
</evidence>
<evidence type="ECO:0000313" key="2">
    <source>
        <dbReference type="EMBL" id="MBB4934913.1"/>
    </source>
</evidence>
<reference evidence="2 3" key="1">
    <citation type="submission" date="2020-08" db="EMBL/GenBank/DDBJ databases">
        <title>Sequencing the genomes of 1000 actinobacteria strains.</title>
        <authorList>
            <person name="Klenk H.-P."/>
        </authorList>
    </citation>
    <scope>NUCLEOTIDE SEQUENCE [LARGE SCALE GENOMIC DNA]</scope>
    <source>
        <strain evidence="2 3">DSM 102030</strain>
    </source>
</reference>
<dbReference type="AlphaFoldDB" id="A0A7W7RNT9"/>
<dbReference type="Gene3D" id="3.40.630.30">
    <property type="match status" value="1"/>
</dbReference>
<protein>
    <submittedName>
        <fullName evidence="2">Ribosomal protein S18 acetylase RimI-like enzyme</fullName>
    </submittedName>
</protein>
<evidence type="ECO:0000259" key="1">
    <source>
        <dbReference type="PROSITE" id="PS51186"/>
    </source>
</evidence>
<name>A0A7W7RNT9_9ACTN</name>
<comment type="caution">
    <text evidence="2">The sequence shown here is derived from an EMBL/GenBank/DDBJ whole genome shotgun (WGS) entry which is preliminary data.</text>
</comment>
<organism evidence="2 3">
    <name type="scientific">Lipingzhangella halophila</name>
    <dbReference type="NCBI Taxonomy" id="1783352"/>
    <lineage>
        <taxon>Bacteria</taxon>
        <taxon>Bacillati</taxon>
        <taxon>Actinomycetota</taxon>
        <taxon>Actinomycetes</taxon>
        <taxon>Streptosporangiales</taxon>
        <taxon>Nocardiopsidaceae</taxon>
        <taxon>Lipingzhangella</taxon>
    </lineage>
</organism>
<dbReference type="PANTHER" id="PTHR42791:SF1">
    <property type="entry name" value="N-ACETYLTRANSFERASE DOMAIN-CONTAINING PROTEIN"/>
    <property type="match status" value="1"/>
</dbReference>
<keyword evidence="2" id="KW-0689">Ribosomal protein</keyword>
<dbReference type="Proteomes" id="UP000523007">
    <property type="component" value="Unassembled WGS sequence"/>
</dbReference>
<dbReference type="CDD" id="cd04301">
    <property type="entry name" value="NAT_SF"/>
    <property type="match status" value="1"/>
</dbReference>
<gene>
    <name evidence="2" type="ORF">F4561_005807</name>
</gene>
<dbReference type="EMBL" id="JACHJT010000002">
    <property type="protein sequence ID" value="MBB4934913.1"/>
    <property type="molecule type" value="Genomic_DNA"/>
</dbReference>
<dbReference type="GO" id="GO:0016747">
    <property type="term" value="F:acyltransferase activity, transferring groups other than amino-acyl groups"/>
    <property type="evidence" value="ECO:0007669"/>
    <property type="project" value="InterPro"/>
</dbReference>
<proteinExistence type="predicted"/>
<accession>A0A7W7RNT9</accession>
<dbReference type="Pfam" id="PF00583">
    <property type="entry name" value="Acetyltransf_1"/>
    <property type="match status" value="1"/>
</dbReference>
<dbReference type="SUPFAM" id="SSF55729">
    <property type="entry name" value="Acyl-CoA N-acyltransferases (Nat)"/>
    <property type="match status" value="1"/>
</dbReference>
<keyword evidence="3" id="KW-1185">Reference proteome</keyword>
<feature type="domain" description="N-acetyltransferase" evidence="1">
    <location>
        <begin position="1"/>
        <end position="188"/>
    </location>
</feature>
<keyword evidence="2" id="KW-0687">Ribonucleoprotein</keyword>
<dbReference type="GO" id="GO:0005840">
    <property type="term" value="C:ribosome"/>
    <property type="evidence" value="ECO:0007669"/>
    <property type="project" value="UniProtKB-KW"/>
</dbReference>